<evidence type="ECO:0000256" key="9">
    <source>
        <dbReference type="PIRSR" id="PIRSR000460-1"/>
    </source>
</evidence>
<dbReference type="GO" id="GO:0008184">
    <property type="term" value="F:glycogen phosphorylase activity"/>
    <property type="evidence" value="ECO:0007669"/>
    <property type="project" value="InterPro"/>
</dbReference>
<evidence type="ECO:0000256" key="10">
    <source>
        <dbReference type="RuleBase" id="RU000587"/>
    </source>
</evidence>
<organism evidence="11 12">
    <name type="scientific">Pseudoramibacter alactolyticus ATCC 23263</name>
    <dbReference type="NCBI Taxonomy" id="887929"/>
    <lineage>
        <taxon>Bacteria</taxon>
        <taxon>Bacillati</taxon>
        <taxon>Bacillota</taxon>
        <taxon>Clostridia</taxon>
        <taxon>Eubacteriales</taxon>
        <taxon>Eubacteriaceae</taxon>
        <taxon>Pseudoramibacter</taxon>
    </lineage>
</organism>
<keyword evidence="6 9" id="KW-0663">Pyridoxal phosphate</keyword>
<evidence type="ECO:0000313" key="12">
    <source>
        <dbReference type="Proteomes" id="UP000004754"/>
    </source>
</evidence>
<dbReference type="PANTHER" id="PTHR11468">
    <property type="entry name" value="GLYCOGEN PHOSPHORYLASE"/>
    <property type="match status" value="1"/>
</dbReference>
<comment type="function">
    <text evidence="8">Phosphorylase is an important allosteric enzyme in carbohydrate metabolism. Enzymes from different sources differ in their regulatory mechanisms and in their natural substrates. However, all known phosphorylases share catalytic and structural properties.</text>
</comment>
<gene>
    <name evidence="11" type="primary">glgP</name>
    <name evidence="11" type="ORF">HMP0721_0338</name>
</gene>
<reference evidence="11 12" key="1">
    <citation type="submission" date="2010-12" db="EMBL/GenBank/DDBJ databases">
        <authorList>
            <person name="Muzny D."/>
            <person name="Qin X."/>
            <person name="Deng J."/>
            <person name="Jiang H."/>
            <person name="Liu Y."/>
            <person name="Qu J."/>
            <person name="Song X.-Z."/>
            <person name="Zhang L."/>
            <person name="Thornton R."/>
            <person name="Coyle M."/>
            <person name="Francisco L."/>
            <person name="Jackson L."/>
            <person name="Javaid M."/>
            <person name="Korchina V."/>
            <person name="Kovar C."/>
            <person name="Mata R."/>
            <person name="Mathew T."/>
            <person name="Ngo R."/>
            <person name="Nguyen L."/>
            <person name="Nguyen N."/>
            <person name="Okwuonu G."/>
            <person name="Ongeri F."/>
            <person name="Pham C."/>
            <person name="Simmons D."/>
            <person name="Wilczek-Boney K."/>
            <person name="Hale W."/>
            <person name="Jakkamsetti A."/>
            <person name="Pham P."/>
            <person name="Ruth R."/>
            <person name="San Lucas F."/>
            <person name="Warren J."/>
            <person name="Zhang J."/>
            <person name="Zhao Z."/>
            <person name="Zhou C."/>
            <person name="Zhu D."/>
            <person name="Lee S."/>
            <person name="Bess C."/>
            <person name="Blankenburg K."/>
            <person name="Forbes L."/>
            <person name="Fu Q."/>
            <person name="Gubbala S."/>
            <person name="Hirani K."/>
            <person name="Jayaseelan J.C."/>
            <person name="Lara F."/>
            <person name="Munidasa M."/>
            <person name="Palculict T."/>
            <person name="Patil S."/>
            <person name="Pu L.-L."/>
            <person name="Saada N."/>
            <person name="Tang L."/>
            <person name="Weissenberger G."/>
            <person name="Zhu Y."/>
            <person name="Hemphill L."/>
            <person name="Shang Y."/>
            <person name="Youmans B."/>
            <person name="Ayvaz T."/>
            <person name="Ross M."/>
            <person name="Santibanez J."/>
            <person name="Aqrawi P."/>
            <person name="Gross S."/>
            <person name="Joshi V."/>
            <person name="Fowler G."/>
            <person name="Nazareth L."/>
            <person name="Reid J."/>
            <person name="Worley K."/>
            <person name="Petrosino J."/>
            <person name="Highlander S."/>
            <person name="Gibbs R."/>
        </authorList>
    </citation>
    <scope>NUCLEOTIDE SEQUENCE [LARGE SCALE GENOMIC DNA]</scope>
    <source>
        <strain evidence="11 12">ATCC 23263</strain>
    </source>
</reference>
<dbReference type="Pfam" id="PF00343">
    <property type="entry name" value="Phosphorylase"/>
    <property type="match status" value="1"/>
</dbReference>
<keyword evidence="5 10" id="KW-0808">Transferase</keyword>
<dbReference type="GO" id="GO:0005737">
    <property type="term" value="C:cytoplasm"/>
    <property type="evidence" value="ECO:0007669"/>
    <property type="project" value="TreeGrafter"/>
</dbReference>
<evidence type="ECO:0000256" key="7">
    <source>
        <dbReference type="ARBA" id="ARBA00023277"/>
    </source>
</evidence>
<evidence type="ECO:0000256" key="1">
    <source>
        <dbReference type="ARBA" id="ARBA00001275"/>
    </source>
</evidence>
<dbReference type="HOGENOM" id="CLU_010198_1_1_9"/>
<keyword evidence="7 10" id="KW-0119">Carbohydrate metabolism</keyword>
<comment type="cofactor">
    <cofactor evidence="2 10">
        <name>pyridoxal 5'-phosphate</name>
        <dbReference type="ChEBI" id="CHEBI:597326"/>
    </cofactor>
</comment>
<comment type="catalytic activity">
    <reaction evidence="1 10">
        <text>[(1-&gt;4)-alpha-D-glucosyl](n) + phosphate = [(1-&gt;4)-alpha-D-glucosyl](n-1) + alpha-D-glucose 1-phosphate</text>
        <dbReference type="Rhea" id="RHEA:41732"/>
        <dbReference type="Rhea" id="RHEA-COMP:9584"/>
        <dbReference type="Rhea" id="RHEA-COMP:9586"/>
        <dbReference type="ChEBI" id="CHEBI:15444"/>
        <dbReference type="ChEBI" id="CHEBI:43474"/>
        <dbReference type="ChEBI" id="CHEBI:58601"/>
        <dbReference type="EC" id="2.4.1.1"/>
    </reaction>
</comment>
<dbReference type="InterPro" id="IPR035090">
    <property type="entry name" value="Pyridoxal_P_attach_site"/>
</dbReference>
<dbReference type="RefSeq" id="WP_006597757.1">
    <property type="nucleotide sequence ID" value="NZ_GL622359.1"/>
</dbReference>
<sequence length="818" mass="93225">MIKFNHKQSEHATMTKETFKKAFIKKVEEISGEKLEDSTTQNQYEALAQLVMENITTEWAHNNSRNRTFSDKQIYFFSIEFLIGRLLRTYIMNLGWDQIVPEVLTELGLDYDKIQTREHDPALGNGGLGRLMACYLDSTAAMNFPGHGNGIRYKYGLFQQKIVNNEQVEVADNWLRHGYPFEIAKPENSVIVKFGGDVRAEEVGGKLVFIHENYEPVLAVPYDVPVQGYHNKTVNSLRLWSAEPVEDFDLNTFNQGHFLKAVQRKSEAEAISQVLYPSDHGFEGQQLRLKQEYFFVCAGLKRIVRRYKKEHHGAMDGFQDKICIHINDTHPAMCVAEFMRILVDEENYEWDDAWQMTVASMSFTNHTVLPEALEKWPIDMMKNLLPRVYMIIEEINRRFILEMNNQYPDQEARNYGISILKDGQVHMAHLAIIGSHSVNGVAELHTKILKEETFKDFYAVYPDRFHNVTNGVTPRRFLMAANPELKNLICDTIGNDWTQAQNMTAIKALEKYADDVAFRDKLGIVKKHNKERLARHIKATQGIALNPNSIFDVQVKRIHEYKRQLLNALHIMHVYNQLRSNPNADFVPKTYIFAGKAAPSYYYAKEIIKLINVLSDKINNDPLIGDKLKVVFVPNFNVSSAEIIYPAAEISEQISTAGKEASGTGNMKFMMNGALTLGTMDGANIEIAEHVGMSNIFTFGMSADEVAGYNHNGGYRSLDIYQSDSRIQEILNQLIDGFLGGVSFQTIYDSLLLGNDTYYVLKDFASYADIQQQASQAYCNRDAWLARATINIANSGIFSSDRSIADYQKEIWDIASSH</sequence>
<keyword evidence="4 10" id="KW-0328">Glycosyltransferase</keyword>
<accession>E6MEA5</accession>
<evidence type="ECO:0000256" key="4">
    <source>
        <dbReference type="ARBA" id="ARBA00022676"/>
    </source>
</evidence>
<protein>
    <recommendedName>
        <fullName evidence="10">Alpha-1,4 glucan phosphorylase</fullName>
        <ecNumber evidence="10">2.4.1.1</ecNumber>
    </recommendedName>
</protein>
<proteinExistence type="inferred from homology"/>
<feature type="modified residue" description="N6-(pyridoxal phosphate)lysine" evidence="9">
    <location>
        <position position="668"/>
    </location>
</feature>
<comment type="caution">
    <text evidence="11">The sequence shown here is derived from an EMBL/GenBank/DDBJ whole genome shotgun (WGS) entry which is preliminary data.</text>
</comment>
<dbReference type="EC" id="2.4.1.1" evidence="10"/>
<dbReference type="SUPFAM" id="SSF53756">
    <property type="entry name" value="UDP-Glycosyltransferase/glycogen phosphorylase"/>
    <property type="match status" value="1"/>
</dbReference>
<dbReference type="PANTHER" id="PTHR11468:SF3">
    <property type="entry name" value="GLYCOGEN PHOSPHORYLASE, LIVER FORM"/>
    <property type="match status" value="1"/>
</dbReference>
<evidence type="ECO:0000256" key="8">
    <source>
        <dbReference type="ARBA" id="ARBA00025174"/>
    </source>
</evidence>
<dbReference type="STRING" id="887929.HMP0721_0338"/>
<dbReference type="AlphaFoldDB" id="E6MEA5"/>
<dbReference type="GO" id="GO:0005980">
    <property type="term" value="P:glycogen catabolic process"/>
    <property type="evidence" value="ECO:0007669"/>
    <property type="project" value="TreeGrafter"/>
</dbReference>
<dbReference type="Proteomes" id="UP000004754">
    <property type="component" value="Unassembled WGS sequence"/>
</dbReference>
<dbReference type="GO" id="GO:0030170">
    <property type="term" value="F:pyridoxal phosphate binding"/>
    <property type="evidence" value="ECO:0007669"/>
    <property type="project" value="InterPro"/>
</dbReference>
<name>E6MEA5_9FIRM</name>
<dbReference type="NCBIfam" id="TIGR02093">
    <property type="entry name" value="P_ylase"/>
    <property type="match status" value="1"/>
</dbReference>
<evidence type="ECO:0000313" key="11">
    <source>
        <dbReference type="EMBL" id="EFV02430.1"/>
    </source>
</evidence>
<dbReference type="eggNOG" id="COG0058">
    <property type="taxonomic scope" value="Bacteria"/>
</dbReference>
<dbReference type="InterPro" id="IPR011833">
    <property type="entry name" value="Glycg_phsphrylas"/>
</dbReference>
<dbReference type="FunFam" id="3.40.50.2000:FF:000149">
    <property type="entry name" value="Glycogen phosphorylase, muscle form"/>
    <property type="match status" value="1"/>
</dbReference>
<dbReference type="InterPro" id="IPR000811">
    <property type="entry name" value="Glyco_trans_35"/>
</dbReference>
<dbReference type="PIRSF" id="PIRSF000460">
    <property type="entry name" value="Pprylas_GlgP"/>
    <property type="match status" value="1"/>
</dbReference>
<dbReference type="CDD" id="cd04300">
    <property type="entry name" value="GT35_Glycogen_Phosphorylase"/>
    <property type="match status" value="1"/>
</dbReference>
<keyword evidence="12" id="KW-1185">Reference proteome</keyword>
<dbReference type="Gene3D" id="3.40.50.2000">
    <property type="entry name" value="Glycogen Phosphorylase B"/>
    <property type="match status" value="2"/>
</dbReference>
<evidence type="ECO:0000256" key="6">
    <source>
        <dbReference type="ARBA" id="ARBA00022898"/>
    </source>
</evidence>
<evidence type="ECO:0000256" key="2">
    <source>
        <dbReference type="ARBA" id="ARBA00001933"/>
    </source>
</evidence>
<dbReference type="EMBL" id="AEQN01000007">
    <property type="protein sequence ID" value="EFV02430.1"/>
    <property type="molecule type" value="Genomic_DNA"/>
</dbReference>
<evidence type="ECO:0000256" key="3">
    <source>
        <dbReference type="ARBA" id="ARBA00006047"/>
    </source>
</evidence>
<comment type="similarity">
    <text evidence="3 10">Belongs to the glycogen phosphorylase family.</text>
</comment>
<evidence type="ECO:0000256" key="5">
    <source>
        <dbReference type="ARBA" id="ARBA00022679"/>
    </source>
</evidence>
<comment type="function">
    <text evidence="10">Allosteric enzyme that catalyzes the rate-limiting step in glycogen catabolism, the phosphorolytic cleavage of glycogen to produce glucose-1-phosphate, and plays a central role in maintaining cellular and organismal glucose homeostasis.</text>
</comment>
<dbReference type="PROSITE" id="PS00102">
    <property type="entry name" value="PHOSPHORYLASE"/>
    <property type="match status" value="1"/>
</dbReference>